<sequence>MPLTNRGFSQRLHVALDMAGVKKGRGRITQLADLFDVSRETARKWLSDLGLPELERQIDMAVRFGVNFEWLATGRGSPSGATGVKESPALYRADSREQLRLVGLVSRLPKERRKALLIIVEALAEAE</sequence>
<accession>A0A0F3KEL8</accession>
<evidence type="ECO:0008006" key="3">
    <source>
        <dbReference type="Google" id="ProtNLM"/>
    </source>
</evidence>
<name>A0A0F3KEL8_9GAMM</name>
<comment type="caution">
    <text evidence="1">The sequence shown here is derived from an EMBL/GenBank/DDBJ whole genome shotgun (WGS) entry which is preliminary data.</text>
</comment>
<proteinExistence type="predicted"/>
<dbReference type="AlphaFoldDB" id="A0A0F3KEL8"/>
<reference evidence="1 2" key="1">
    <citation type="submission" date="2015-03" db="EMBL/GenBank/DDBJ databases">
        <title>Draft genome sequence of Luteibacter yeojuensis strain SU11.</title>
        <authorList>
            <person name="Sulaiman J."/>
            <person name="Priya K."/>
            <person name="Chan K.-G."/>
        </authorList>
    </citation>
    <scope>NUCLEOTIDE SEQUENCE [LARGE SCALE GENOMIC DNA]</scope>
    <source>
        <strain evidence="1 2">SU11</strain>
    </source>
</reference>
<dbReference type="Proteomes" id="UP000033651">
    <property type="component" value="Unassembled WGS sequence"/>
</dbReference>
<dbReference type="EMBL" id="JZRB01000035">
    <property type="protein sequence ID" value="KJV29695.1"/>
    <property type="molecule type" value="Genomic_DNA"/>
</dbReference>
<dbReference type="GO" id="GO:0003677">
    <property type="term" value="F:DNA binding"/>
    <property type="evidence" value="ECO:0007669"/>
    <property type="project" value="InterPro"/>
</dbReference>
<dbReference type="Gene3D" id="1.10.260.40">
    <property type="entry name" value="lambda repressor-like DNA-binding domains"/>
    <property type="match status" value="1"/>
</dbReference>
<evidence type="ECO:0000313" key="1">
    <source>
        <dbReference type="EMBL" id="KJV29695.1"/>
    </source>
</evidence>
<organism evidence="1 2">
    <name type="scientific">Luteibacter yeojuensis</name>
    <dbReference type="NCBI Taxonomy" id="345309"/>
    <lineage>
        <taxon>Bacteria</taxon>
        <taxon>Pseudomonadati</taxon>
        <taxon>Pseudomonadota</taxon>
        <taxon>Gammaproteobacteria</taxon>
        <taxon>Lysobacterales</taxon>
        <taxon>Rhodanobacteraceae</taxon>
        <taxon>Luteibacter</taxon>
    </lineage>
</organism>
<keyword evidence="2" id="KW-1185">Reference proteome</keyword>
<dbReference type="OrthoDB" id="9772064at2"/>
<dbReference type="SUPFAM" id="SSF47413">
    <property type="entry name" value="lambda repressor-like DNA-binding domains"/>
    <property type="match status" value="1"/>
</dbReference>
<protein>
    <recommendedName>
        <fullName evidence="3">DNA-binding protein</fullName>
    </recommendedName>
</protein>
<dbReference type="PATRIC" id="fig|345309.4.peg.2801"/>
<dbReference type="InterPro" id="IPR010982">
    <property type="entry name" value="Lambda_DNA-bd_dom_sf"/>
</dbReference>
<evidence type="ECO:0000313" key="2">
    <source>
        <dbReference type="Proteomes" id="UP000033651"/>
    </source>
</evidence>
<dbReference type="RefSeq" id="WP_045830600.1">
    <property type="nucleotide sequence ID" value="NZ_JZRB01000035.1"/>
</dbReference>
<gene>
    <name evidence="1" type="ORF">VI08_15955</name>
</gene>